<dbReference type="Proteomes" id="UP000036681">
    <property type="component" value="Unplaced"/>
</dbReference>
<dbReference type="GO" id="GO:0008381">
    <property type="term" value="F:mechanosensitive monoatomic ion channel activity"/>
    <property type="evidence" value="ECO:0007669"/>
    <property type="project" value="TreeGrafter"/>
</dbReference>
<protein>
    <submittedName>
        <fullName evidence="8">TMC domain-containing protein</fullName>
    </submittedName>
</protein>
<feature type="domain" description="TMC" evidence="6">
    <location>
        <begin position="74"/>
        <end position="115"/>
    </location>
</feature>
<evidence type="ECO:0000256" key="2">
    <source>
        <dbReference type="ARBA" id="ARBA00006510"/>
    </source>
</evidence>
<evidence type="ECO:0000259" key="6">
    <source>
        <dbReference type="Pfam" id="PF07810"/>
    </source>
</evidence>
<keyword evidence="3" id="KW-0812">Transmembrane</keyword>
<comment type="similarity">
    <text evidence="2">Belongs to the TMC family.</text>
</comment>
<dbReference type="InterPro" id="IPR012496">
    <property type="entry name" value="TMC_dom"/>
</dbReference>
<evidence type="ECO:0000256" key="5">
    <source>
        <dbReference type="ARBA" id="ARBA00023136"/>
    </source>
</evidence>
<evidence type="ECO:0000313" key="8">
    <source>
        <dbReference type="WBParaSite" id="ALUE_0002340301-mRNA-1"/>
    </source>
</evidence>
<keyword evidence="4" id="KW-1133">Transmembrane helix</keyword>
<proteinExistence type="inferred from homology"/>
<evidence type="ECO:0000313" key="7">
    <source>
        <dbReference type="Proteomes" id="UP000036681"/>
    </source>
</evidence>
<dbReference type="Pfam" id="PF07810">
    <property type="entry name" value="TMC"/>
    <property type="match status" value="1"/>
</dbReference>
<evidence type="ECO:0000256" key="3">
    <source>
        <dbReference type="ARBA" id="ARBA00022692"/>
    </source>
</evidence>
<evidence type="ECO:0000256" key="4">
    <source>
        <dbReference type="ARBA" id="ARBA00022989"/>
    </source>
</evidence>
<dbReference type="GO" id="GO:0005886">
    <property type="term" value="C:plasma membrane"/>
    <property type="evidence" value="ECO:0007669"/>
    <property type="project" value="InterPro"/>
</dbReference>
<dbReference type="InterPro" id="IPR038900">
    <property type="entry name" value="TMC"/>
</dbReference>
<dbReference type="PANTHER" id="PTHR23302:SF40">
    <property type="entry name" value="TRANSMEMBRANE CHANNEL-LIKE PROTEIN"/>
    <property type="match status" value="1"/>
</dbReference>
<dbReference type="PANTHER" id="PTHR23302">
    <property type="entry name" value="TRANSMEMBRANE CHANNEL-RELATED"/>
    <property type="match status" value="1"/>
</dbReference>
<reference evidence="8" key="1">
    <citation type="submission" date="2017-02" db="UniProtKB">
        <authorList>
            <consortium name="WormBaseParasite"/>
        </authorList>
    </citation>
    <scope>IDENTIFICATION</scope>
</reference>
<dbReference type="AlphaFoldDB" id="A0A0M3IXC5"/>
<comment type="subcellular location">
    <subcellularLocation>
        <location evidence="1">Membrane</location>
        <topology evidence="1">Multi-pass membrane protein</topology>
    </subcellularLocation>
</comment>
<organism evidence="7 8">
    <name type="scientific">Ascaris lumbricoides</name>
    <name type="common">Giant roundworm</name>
    <dbReference type="NCBI Taxonomy" id="6252"/>
    <lineage>
        <taxon>Eukaryota</taxon>
        <taxon>Metazoa</taxon>
        <taxon>Ecdysozoa</taxon>
        <taxon>Nematoda</taxon>
        <taxon>Chromadorea</taxon>
        <taxon>Rhabditida</taxon>
        <taxon>Spirurina</taxon>
        <taxon>Ascaridomorpha</taxon>
        <taxon>Ascaridoidea</taxon>
        <taxon>Ascarididae</taxon>
        <taxon>Ascaris</taxon>
    </lineage>
</organism>
<keyword evidence="5" id="KW-0472">Membrane</keyword>
<accession>A0A0M3IXC5</accession>
<sequence>MIHRGRNRSAIVEPTTKNETHLKMIVLSPDEEPVEIPKNITLVNLDSHDNDTYYEIGDSARITTEEAEMENHFCWETMIGQEIVKLVTMDLIITIASIFVIDFFRGLWIKYCSAWWCWDIETTFVSF</sequence>
<keyword evidence="7" id="KW-1185">Reference proteome</keyword>
<name>A0A0M3IXC5_ASCLU</name>
<dbReference type="WBParaSite" id="ALUE_0002340301-mRNA-1">
    <property type="protein sequence ID" value="ALUE_0002340301-mRNA-1"/>
    <property type="gene ID" value="ALUE_0002340301"/>
</dbReference>
<evidence type="ECO:0000256" key="1">
    <source>
        <dbReference type="ARBA" id="ARBA00004141"/>
    </source>
</evidence>